<dbReference type="GeneID" id="106468354"/>
<evidence type="ECO:0000256" key="3">
    <source>
        <dbReference type="ARBA" id="ARBA00019235"/>
    </source>
</evidence>
<evidence type="ECO:0000313" key="9">
    <source>
        <dbReference type="Proteomes" id="UP000694941"/>
    </source>
</evidence>
<dbReference type="EC" id="3.5.1.23" evidence="2 5"/>
<feature type="signal peptide" evidence="6">
    <location>
        <begin position="1"/>
        <end position="18"/>
    </location>
</feature>
<feature type="domain" description="Neutral/alkaline non-lysosomal ceramidase C-terminal" evidence="8">
    <location>
        <begin position="538"/>
        <end position="699"/>
    </location>
</feature>
<feature type="chain" id="PRO_5045232101" description="Neutral ceramidase" evidence="6">
    <location>
        <begin position="19"/>
        <end position="702"/>
    </location>
</feature>
<dbReference type="InterPro" id="IPR031331">
    <property type="entry name" value="NEUT/ALK_ceramidase_C"/>
</dbReference>
<keyword evidence="5" id="KW-0443">Lipid metabolism</keyword>
<organism evidence="9 10">
    <name type="scientific">Limulus polyphemus</name>
    <name type="common">Atlantic horseshoe crab</name>
    <dbReference type="NCBI Taxonomy" id="6850"/>
    <lineage>
        <taxon>Eukaryota</taxon>
        <taxon>Metazoa</taxon>
        <taxon>Ecdysozoa</taxon>
        <taxon>Arthropoda</taxon>
        <taxon>Chelicerata</taxon>
        <taxon>Merostomata</taxon>
        <taxon>Xiphosura</taxon>
        <taxon>Limulidae</taxon>
        <taxon>Limulus</taxon>
    </lineage>
</organism>
<dbReference type="Proteomes" id="UP000694941">
    <property type="component" value="Unplaced"/>
</dbReference>
<reference evidence="10" key="1">
    <citation type="submission" date="2025-08" db="UniProtKB">
        <authorList>
            <consortium name="RefSeq"/>
        </authorList>
    </citation>
    <scope>IDENTIFICATION</scope>
    <source>
        <tissue evidence="10">Muscle</tissue>
    </source>
</reference>
<dbReference type="InterPro" id="IPR031329">
    <property type="entry name" value="NEUT/ALK_ceramidase_N"/>
</dbReference>
<evidence type="ECO:0000313" key="10">
    <source>
        <dbReference type="RefSeq" id="XP_013784226.1"/>
    </source>
</evidence>
<proteinExistence type="inferred from homology"/>
<evidence type="ECO:0000259" key="7">
    <source>
        <dbReference type="Pfam" id="PF04734"/>
    </source>
</evidence>
<evidence type="ECO:0000256" key="5">
    <source>
        <dbReference type="RuleBase" id="RU366019"/>
    </source>
</evidence>
<name>A0ABM1BL72_LIMPO</name>
<dbReference type="InterPro" id="IPR038445">
    <property type="entry name" value="NCDase_C_sf"/>
</dbReference>
<keyword evidence="6" id="KW-0732">Signal</keyword>
<evidence type="ECO:0000256" key="1">
    <source>
        <dbReference type="ARBA" id="ARBA00009835"/>
    </source>
</evidence>
<protein>
    <recommendedName>
        <fullName evidence="3 5">Neutral ceramidase</fullName>
        <ecNumber evidence="2 5">3.5.1.23</ecNumber>
    </recommendedName>
</protein>
<gene>
    <name evidence="10" type="primary">LOC106468354</name>
</gene>
<keyword evidence="4 5" id="KW-0378">Hydrolase</keyword>
<comment type="similarity">
    <text evidence="1 5">Belongs to the neutral ceramidase family.</text>
</comment>
<keyword evidence="9" id="KW-1185">Reference proteome</keyword>
<dbReference type="Gene3D" id="2.60.40.2300">
    <property type="entry name" value="Neutral/alkaline non-lysosomal ceramidase, C-terminal domain"/>
    <property type="match status" value="1"/>
</dbReference>
<comment type="catalytic activity">
    <reaction evidence="5">
        <text>an N-acylsphing-4-enine + H2O = sphing-4-enine + a fatty acid</text>
        <dbReference type="Rhea" id="RHEA:20856"/>
        <dbReference type="ChEBI" id="CHEBI:15377"/>
        <dbReference type="ChEBI" id="CHEBI:28868"/>
        <dbReference type="ChEBI" id="CHEBI:52639"/>
        <dbReference type="ChEBI" id="CHEBI:57756"/>
        <dbReference type="EC" id="3.5.1.23"/>
    </reaction>
</comment>
<evidence type="ECO:0000256" key="2">
    <source>
        <dbReference type="ARBA" id="ARBA00011891"/>
    </source>
</evidence>
<dbReference type="PANTHER" id="PTHR12670">
    <property type="entry name" value="CERAMIDASE"/>
    <property type="match status" value="1"/>
</dbReference>
<keyword evidence="5" id="KW-0746">Sphingolipid metabolism</keyword>
<dbReference type="Pfam" id="PF17048">
    <property type="entry name" value="Ceramidse_alk_C"/>
    <property type="match status" value="1"/>
</dbReference>
<dbReference type="RefSeq" id="XP_013784226.1">
    <property type="nucleotide sequence ID" value="XM_013928772.2"/>
</dbReference>
<dbReference type="PANTHER" id="PTHR12670:SF1">
    <property type="entry name" value="NEUTRAL CERAMIDASE"/>
    <property type="match status" value="1"/>
</dbReference>
<dbReference type="Pfam" id="PF04734">
    <property type="entry name" value="Ceramidase_alk"/>
    <property type="match status" value="1"/>
</dbReference>
<sequence>MVNFEWVKCVALVAMVSCGVTVLTETRDGVYKLGIGIADITGPAAEINMMGYAKMSQTTGGIHFRQYSRAFVIGDGNNRVVFASLDNGMASQLVKLEVVKALQEKFGDLYSEKNVLLSSTHTHSTPAGFLQYVLYLIMSQGFIRQTFDAQVEGIVKSIERAHENVQDGHIYWDQGELHNASINRSPNAYENNPHDEREKFNYNVDKDMFLLKLTDLENNPIGMINWFAVHGTSMNNTNDLISGDNKGYASLKFEQDLNKDTIPGKGPFVAAFAQSNEGDVTPNILGPRCIDTGLPCDTSSSTCDGKNENCIAFGPGKDMFESTQIIGQRQYEKAKELFTGASKKLQGPVQFIHQYIDMSNIAVNYNGTEGHTCKPAMGYSFAAGTIDGPGDFNFQQGTTSSSSFWNLVRDFLKRPSESLKQCQHPKPILLATGEMSFPYKWQPDIVPTQLLKIGSLVIVAVPGEPTTMAGRRLRQAVKEVFDETLTGSGDEIKVVIAGLSNAYSSYITTYEEYQVQRYEGASTIYGPHTLQAYIQQYQMLANHLALNLEVSEGPLPPNLLSRQITLKPGVIYDGAPFGRYFGEVVEDVDPVYAVGSQVRVTFVSGHPRNNLQLERTFLTVERWSNTTHTWDVVATDANWETKFHWHRTSSIFGESRVIITWDIPSDASPGTYRIRHYGHKKNLLQVIRPYVGTSSEFDVVAS</sequence>
<evidence type="ECO:0000256" key="4">
    <source>
        <dbReference type="ARBA" id="ARBA00022801"/>
    </source>
</evidence>
<evidence type="ECO:0000256" key="6">
    <source>
        <dbReference type="SAM" id="SignalP"/>
    </source>
</evidence>
<evidence type="ECO:0000259" key="8">
    <source>
        <dbReference type="Pfam" id="PF17048"/>
    </source>
</evidence>
<feature type="domain" description="Neutral/alkaline non-lysosomal ceramidase N-terminal" evidence="7">
    <location>
        <begin position="31"/>
        <end position="535"/>
    </location>
</feature>
<accession>A0ABM1BL72</accession>
<dbReference type="InterPro" id="IPR006823">
    <property type="entry name" value="Ceramidase_alk"/>
</dbReference>